<keyword evidence="1" id="KW-0472">Membrane</keyword>
<proteinExistence type="predicted"/>
<feature type="transmembrane region" description="Helical" evidence="1">
    <location>
        <begin position="150"/>
        <end position="169"/>
    </location>
</feature>
<organism evidence="2">
    <name type="scientific">marine sediment metagenome</name>
    <dbReference type="NCBI Taxonomy" id="412755"/>
    <lineage>
        <taxon>unclassified sequences</taxon>
        <taxon>metagenomes</taxon>
        <taxon>ecological metagenomes</taxon>
    </lineage>
</organism>
<dbReference type="EMBL" id="LAZR01001564">
    <property type="protein sequence ID" value="KKN42680.1"/>
    <property type="molecule type" value="Genomic_DNA"/>
</dbReference>
<keyword evidence="1" id="KW-1133">Transmembrane helix</keyword>
<accession>A0A0F9QF14</accession>
<sequence length="329" mass="38882">MKRSLKLLVKSISVLGLSFLILFSLLNYFYDKQVYEWDSFELTVSRFVVLNLFSILFFILLFTISMKTYRILFLGFITFGIIAWNIIHLQTNLAVELMPITLLRFQEVILFISLTIVAPGLTLFIIYYVKKITVKFEGNFIGKYHLHEGSFGFILIGIGILFFFVRSSMIQLDVFFKEFKLFLAITMIFLYFFLFFAGFFIFRDFHDVIRLKFLEKIENLTKEQIHSTNIFNSIKIKDLHFYRIFKLSLFPVGILLMEFSFNMVAGGNEFLPKEYFSNEFVVGLGYFLCFIAGGIIGVDWFRIFKRFYPAQYREIEQKLTEIKKSNNLL</sequence>
<feature type="transmembrane region" description="Helical" evidence="1">
    <location>
        <begin position="42"/>
        <end position="64"/>
    </location>
</feature>
<keyword evidence="1" id="KW-0812">Transmembrane</keyword>
<feature type="transmembrane region" description="Helical" evidence="1">
    <location>
        <begin position="7"/>
        <end position="30"/>
    </location>
</feature>
<feature type="transmembrane region" description="Helical" evidence="1">
    <location>
        <begin position="108"/>
        <end position="129"/>
    </location>
</feature>
<comment type="caution">
    <text evidence="2">The sequence shown here is derived from an EMBL/GenBank/DDBJ whole genome shotgun (WGS) entry which is preliminary data.</text>
</comment>
<reference evidence="2" key="1">
    <citation type="journal article" date="2015" name="Nature">
        <title>Complex archaea that bridge the gap between prokaryotes and eukaryotes.</title>
        <authorList>
            <person name="Spang A."/>
            <person name="Saw J.H."/>
            <person name="Jorgensen S.L."/>
            <person name="Zaremba-Niedzwiedzka K."/>
            <person name="Martijn J."/>
            <person name="Lind A.E."/>
            <person name="van Eijk R."/>
            <person name="Schleper C."/>
            <person name="Guy L."/>
            <person name="Ettema T.J."/>
        </authorList>
    </citation>
    <scope>NUCLEOTIDE SEQUENCE</scope>
</reference>
<feature type="transmembrane region" description="Helical" evidence="1">
    <location>
        <begin position="181"/>
        <end position="202"/>
    </location>
</feature>
<protein>
    <submittedName>
        <fullName evidence="2">Uncharacterized protein</fullName>
    </submittedName>
</protein>
<name>A0A0F9QF14_9ZZZZ</name>
<gene>
    <name evidence="2" type="ORF">LCGC14_0710810</name>
</gene>
<dbReference type="AlphaFoldDB" id="A0A0F9QF14"/>
<evidence type="ECO:0000313" key="2">
    <source>
        <dbReference type="EMBL" id="KKN42680.1"/>
    </source>
</evidence>
<feature type="transmembrane region" description="Helical" evidence="1">
    <location>
        <begin position="244"/>
        <end position="264"/>
    </location>
</feature>
<feature type="transmembrane region" description="Helical" evidence="1">
    <location>
        <begin position="71"/>
        <end position="88"/>
    </location>
</feature>
<feature type="transmembrane region" description="Helical" evidence="1">
    <location>
        <begin position="284"/>
        <end position="304"/>
    </location>
</feature>
<evidence type="ECO:0000256" key="1">
    <source>
        <dbReference type="SAM" id="Phobius"/>
    </source>
</evidence>